<keyword evidence="3" id="KW-1185">Reference proteome</keyword>
<name>S5ZWM1_9CREN</name>
<keyword evidence="1" id="KW-0472">Membrane</keyword>
<dbReference type="Proteomes" id="UP000015543">
    <property type="component" value="Chromosome"/>
</dbReference>
<keyword evidence="1" id="KW-1133">Transmembrane helix</keyword>
<sequence>MRNLRSKARRSAQMVVAAILIIGLMIMSVLVTVYETHSLFLRTRSPVVREVVGAITADFKRALASMLAVATRAYFNYSEFSDLTDRFSSYGMSMNNRHNFTVARQVAKTYLEYWRQSITKAYGEYGVQVSYEILQLDLSKELGRQRTVYNLMKGYWYLPTSGSYAYAKLRLNITAMGFYNWESDVLVGLTLTVYRKPISVTGQNVTIMINVRQDGSLDYSTSPPSLVGTPYGRLITKGWVRIYYPQMDASGRFTGKWLQAKIRDVTYAGMGNYSVTFEPSLPVLTDLKGDQYVPIMVVVSDERGIVVEASTYYYIYFAVQRNTPDTLIYYDSSGNKTTLTRPSDISNEVYTLEMSSNLSLFWLGQKLSVDPALKLPPFPYIPIKQIRVNVTLDGTTATLKERPIQYENWTTVVWHGVPVDYPVGLSDPQMDFVKGDKYNTKLVFQVKFPTNIRKQYVTLWWYDDLDTEPAVYQTQIQFIQDSTHKDVWHPLYDVEFVDQEHQRSRGYVNYFGVAAFVLRDPSTDSAFGPYNLHAFGRYCSGTYCHLGRFRPYGTWQVYYEYMRYSWIKAPIRIFAVLNTEWVGSVYRDYGDTALSDQYYATLAIVQIVNGTRYIPVITYIYWKNMRSDYGYWLMTEMGAGFADYFAYTKSSSYTNQTFVYTYDQVYSEGVLIRSNPGILLAHWNNGGTGRAVILNQAAVNLLQSIGSTYASFSSTASGGLTGRQGSIEADFWPYNTYRSVSAGTFLRYWTVVFSYGASGSGFLNLGSNIPNVWQNAYIYASMFQEKWAPSILKP</sequence>
<evidence type="ECO:0000313" key="3">
    <source>
        <dbReference type="Proteomes" id="UP000015543"/>
    </source>
</evidence>
<gene>
    <name evidence="2" type="ORF">N186_06150</name>
</gene>
<dbReference type="KEGG" id="thb:N186_06150"/>
<dbReference type="eggNOG" id="arCOG14668">
    <property type="taxonomic scope" value="Archaea"/>
</dbReference>
<protein>
    <submittedName>
        <fullName evidence="2">Uncharacterized protein</fullName>
    </submittedName>
</protein>
<evidence type="ECO:0000313" key="2">
    <source>
        <dbReference type="EMBL" id="AGT35569.1"/>
    </source>
</evidence>
<dbReference type="EMBL" id="CP006646">
    <property type="protein sequence ID" value="AGT35569.1"/>
    <property type="molecule type" value="Genomic_DNA"/>
</dbReference>
<dbReference type="PATRIC" id="fig|1365176.7.peg.1211"/>
<organism evidence="2 3">
    <name type="scientific">Thermofilum adornatum</name>
    <dbReference type="NCBI Taxonomy" id="1365176"/>
    <lineage>
        <taxon>Archaea</taxon>
        <taxon>Thermoproteota</taxon>
        <taxon>Thermoprotei</taxon>
        <taxon>Thermofilales</taxon>
        <taxon>Thermofilaceae</taxon>
        <taxon>Thermofilum</taxon>
    </lineage>
</organism>
<accession>S5ZWM1</accession>
<keyword evidence="1" id="KW-0812">Transmembrane</keyword>
<feature type="transmembrane region" description="Helical" evidence="1">
    <location>
        <begin position="12"/>
        <end position="34"/>
    </location>
</feature>
<dbReference type="HOGENOM" id="CLU_354381_0_0_2"/>
<reference evidence="2 3" key="1">
    <citation type="journal article" date="2013" name="Genome Announc.">
        <title>Complete Genomic Sequence of 'Thermofilum adornatus' Strain 1910bT, a Hyperthermophilic Anaerobic Organotrophic Crenarchaeon.</title>
        <authorList>
            <person name="Dominova I.N."/>
            <person name="Kublanov I.V."/>
            <person name="Podosokorskaya O.A."/>
            <person name="Derbikova K.S."/>
            <person name="Patrushev M.V."/>
            <person name="Toshchakov S.V."/>
        </authorList>
    </citation>
    <scope>NUCLEOTIDE SEQUENCE [LARGE SCALE GENOMIC DNA]</scope>
    <source>
        <strain evidence="3">1910b</strain>
    </source>
</reference>
<evidence type="ECO:0000256" key="1">
    <source>
        <dbReference type="SAM" id="Phobius"/>
    </source>
</evidence>
<dbReference type="AlphaFoldDB" id="S5ZWM1"/>
<proteinExistence type="predicted"/>